<name>A0AA88DSK1_FICCA</name>
<dbReference type="Proteomes" id="UP001187192">
    <property type="component" value="Unassembled WGS sequence"/>
</dbReference>
<comment type="caution">
    <text evidence="1">The sequence shown here is derived from an EMBL/GenBank/DDBJ whole genome shotgun (WGS) entry which is preliminary data.</text>
</comment>
<evidence type="ECO:0000313" key="1">
    <source>
        <dbReference type="EMBL" id="GMN60445.1"/>
    </source>
</evidence>
<keyword evidence="2" id="KW-1185">Reference proteome</keyword>
<sequence length="167" mass="18656">MNESGSTSEYEADHQESHNYQLDDDAMLARAVVAVTGIRRNRRRAPQPMHNSRLTGSMRVEEILNGHEEIIQGMISMKTETFRALSNLLVLKIICALNDEFIIPPDYTAVQHLILEHSDKYRPWFDVGDPFLEEYAADCVPVGGNIDVNADYVFDDGIDGTGPSTGT</sequence>
<organism evidence="1 2">
    <name type="scientific">Ficus carica</name>
    <name type="common">Common fig</name>
    <dbReference type="NCBI Taxonomy" id="3494"/>
    <lineage>
        <taxon>Eukaryota</taxon>
        <taxon>Viridiplantae</taxon>
        <taxon>Streptophyta</taxon>
        <taxon>Embryophyta</taxon>
        <taxon>Tracheophyta</taxon>
        <taxon>Spermatophyta</taxon>
        <taxon>Magnoliopsida</taxon>
        <taxon>eudicotyledons</taxon>
        <taxon>Gunneridae</taxon>
        <taxon>Pentapetalae</taxon>
        <taxon>rosids</taxon>
        <taxon>fabids</taxon>
        <taxon>Rosales</taxon>
        <taxon>Moraceae</taxon>
        <taxon>Ficeae</taxon>
        <taxon>Ficus</taxon>
    </lineage>
</organism>
<evidence type="ECO:0000313" key="2">
    <source>
        <dbReference type="Proteomes" id="UP001187192"/>
    </source>
</evidence>
<dbReference type="EMBL" id="BTGU01000099">
    <property type="protein sequence ID" value="GMN60445.1"/>
    <property type="molecule type" value="Genomic_DNA"/>
</dbReference>
<dbReference type="AlphaFoldDB" id="A0AA88DSK1"/>
<protein>
    <submittedName>
        <fullName evidence="1">Uncharacterized protein</fullName>
    </submittedName>
</protein>
<accession>A0AA88DSK1</accession>
<proteinExistence type="predicted"/>
<reference evidence="1" key="1">
    <citation type="submission" date="2023-07" db="EMBL/GenBank/DDBJ databases">
        <title>draft genome sequence of fig (Ficus carica).</title>
        <authorList>
            <person name="Takahashi T."/>
            <person name="Nishimura K."/>
        </authorList>
    </citation>
    <scope>NUCLEOTIDE SEQUENCE</scope>
</reference>
<gene>
    <name evidence="1" type="ORF">TIFTF001_029535</name>
</gene>